<protein>
    <submittedName>
        <fullName evidence="3">XRE family transcriptional regulator</fullName>
    </submittedName>
</protein>
<evidence type="ECO:0000259" key="2">
    <source>
        <dbReference type="PROSITE" id="PS50943"/>
    </source>
</evidence>
<dbReference type="InterPro" id="IPR025868">
    <property type="entry name" value="Zn_ribbon_dom_put"/>
</dbReference>
<dbReference type="AlphaFoldDB" id="A0A1Y3U686"/>
<sequence length="150" mass="17052">MAIKDVLPRLRRERGLTQEDLAKKLFITRQAVSRWETGETAPGIDMTKLIAVTLDVPVTELLEMPEHYCQSCGMMFTAPDQHGHEADGTEVEDFCRWCYDDGAYTYETTMEDMIEDCAPRMAEAMGWTVDESASLLGAVLPTLKRWKKSR</sequence>
<dbReference type="GO" id="GO:0003677">
    <property type="term" value="F:DNA binding"/>
    <property type="evidence" value="ECO:0007669"/>
    <property type="project" value="UniProtKB-KW"/>
</dbReference>
<keyword evidence="4" id="KW-1185">Reference proteome</keyword>
<dbReference type="PROSITE" id="PS50943">
    <property type="entry name" value="HTH_CROC1"/>
    <property type="match status" value="1"/>
</dbReference>
<feature type="domain" description="HTH cro/C1-type" evidence="2">
    <location>
        <begin position="9"/>
        <end position="61"/>
    </location>
</feature>
<dbReference type="Proteomes" id="UP000196560">
    <property type="component" value="Unassembled WGS sequence"/>
</dbReference>
<dbReference type="InterPro" id="IPR001387">
    <property type="entry name" value="Cro/C1-type_HTH"/>
</dbReference>
<keyword evidence="1" id="KW-0238">DNA-binding</keyword>
<dbReference type="CDD" id="cd00093">
    <property type="entry name" value="HTH_XRE"/>
    <property type="match status" value="1"/>
</dbReference>
<dbReference type="Pfam" id="PF12674">
    <property type="entry name" value="Zn_ribbon_2"/>
    <property type="match status" value="1"/>
</dbReference>
<reference evidence="4" key="1">
    <citation type="submission" date="2017-04" db="EMBL/GenBank/DDBJ databases">
        <title>Function of individual gut microbiota members based on whole genome sequencing of pure cultures obtained from chicken caecum.</title>
        <authorList>
            <person name="Medvecky M."/>
            <person name="Cejkova D."/>
            <person name="Polansky O."/>
            <person name="Karasova D."/>
            <person name="Kubasova T."/>
            <person name="Cizek A."/>
            <person name="Rychlik I."/>
        </authorList>
    </citation>
    <scope>NUCLEOTIDE SEQUENCE [LARGE SCALE GENOMIC DNA]</scope>
    <source>
        <strain evidence="4">An70</strain>
    </source>
</reference>
<proteinExistence type="predicted"/>
<dbReference type="RefSeq" id="WP_087186640.1">
    <property type="nucleotide sequence ID" value="NZ_DBEZZV010000003.1"/>
</dbReference>
<gene>
    <name evidence="3" type="ORF">B5G21_06860</name>
</gene>
<dbReference type="Pfam" id="PF01381">
    <property type="entry name" value="HTH_3"/>
    <property type="match status" value="1"/>
</dbReference>
<dbReference type="eggNOG" id="COG1476">
    <property type="taxonomic scope" value="Bacteria"/>
</dbReference>
<dbReference type="STRING" id="1118060.GCA_000311845_00386"/>
<dbReference type="InterPro" id="IPR010982">
    <property type="entry name" value="Lambda_DNA-bd_dom_sf"/>
</dbReference>
<dbReference type="PANTHER" id="PTHR46558:SF11">
    <property type="entry name" value="HTH-TYPE TRANSCRIPTIONAL REGULATOR XRE"/>
    <property type="match status" value="1"/>
</dbReference>
<dbReference type="EMBL" id="NFHO01000007">
    <property type="protein sequence ID" value="OUN42637.1"/>
    <property type="molecule type" value="Genomic_DNA"/>
</dbReference>
<evidence type="ECO:0000256" key="1">
    <source>
        <dbReference type="ARBA" id="ARBA00023125"/>
    </source>
</evidence>
<dbReference type="SUPFAM" id="SSF47413">
    <property type="entry name" value="lambda repressor-like DNA-binding domains"/>
    <property type="match status" value="1"/>
</dbReference>
<comment type="caution">
    <text evidence="3">The sequence shown here is derived from an EMBL/GenBank/DDBJ whole genome shotgun (WGS) entry which is preliminary data.</text>
</comment>
<dbReference type="PANTHER" id="PTHR46558">
    <property type="entry name" value="TRACRIPTIONAL REGULATORY PROTEIN-RELATED-RELATED"/>
    <property type="match status" value="1"/>
</dbReference>
<organism evidence="3 4">
    <name type="scientific">Enorma massiliensis</name>
    <dbReference type="NCBI Taxonomy" id="1472761"/>
    <lineage>
        <taxon>Bacteria</taxon>
        <taxon>Bacillati</taxon>
        <taxon>Actinomycetota</taxon>
        <taxon>Coriobacteriia</taxon>
        <taxon>Coriobacteriales</taxon>
        <taxon>Coriobacteriaceae</taxon>
        <taxon>Enorma</taxon>
    </lineage>
</organism>
<evidence type="ECO:0000313" key="4">
    <source>
        <dbReference type="Proteomes" id="UP000196560"/>
    </source>
</evidence>
<dbReference type="SMART" id="SM00530">
    <property type="entry name" value="HTH_XRE"/>
    <property type="match status" value="1"/>
</dbReference>
<dbReference type="Gene3D" id="1.10.260.40">
    <property type="entry name" value="lambda repressor-like DNA-binding domains"/>
    <property type="match status" value="1"/>
</dbReference>
<evidence type="ECO:0000313" key="3">
    <source>
        <dbReference type="EMBL" id="OUN42637.1"/>
    </source>
</evidence>
<name>A0A1Y3U686_9ACTN</name>
<accession>A0A1Y3U686</accession>